<feature type="domain" description="Aspartate/glutamate/uridylate kinase" evidence="10">
    <location>
        <begin position="3"/>
        <end position="282"/>
    </location>
</feature>
<comment type="pathway">
    <text evidence="9">Amino-acid biosynthesis; L-threonine biosynthesis; L-threonine from L-aspartate: step 1/5.</text>
</comment>
<dbReference type="InterPro" id="IPR005260">
    <property type="entry name" value="Asp_kin_monofn"/>
</dbReference>
<dbReference type="PANTHER" id="PTHR21499">
    <property type="entry name" value="ASPARTATE KINASE"/>
    <property type="match status" value="1"/>
</dbReference>
<comment type="pathway">
    <text evidence="1 9">Amino-acid biosynthesis; L-lysine biosynthesis via DAP pathway; (S)-tetrahydrodipicolinate from L-aspartate: step 1/4.</text>
</comment>
<evidence type="ECO:0000256" key="6">
    <source>
        <dbReference type="ARBA" id="ARBA00022840"/>
    </source>
</evidence>
<evidence type="ECO:0000256" key="8">
    <source>
        <dbReference type="RuleBase" id="RU003448"/>
    </source>
</evidence>
<dbReference type="CDD" id="cd04243">
    <property type="entry name" value="AAK_AK-HSDH-like"/>
    <property type="match status" value="1"/>
</dbReference>
<keyword evidence="12" id="KW-1185">Reference proteome</keyword>
<dbReference type="InterPro" id="IPR036393">
    <property type="entry name" value="AceGlu_kinase-like_sf"/>
</dbReference>
<evidence type="ECO:0000256" key="4">
    <source>
        <dbReference type="ARBA" id="ARBA00022741"/>
    </source>
</evidence>
<keyword evidence="4" id="KW-0547">Nucleotide-binding</keyword>
<keyword evidence="3 8" id="KW-0808">Transferase</keyword>
<dbReference type="Gene3D" id="3.40.1160.10">
    <property type="entry name" value="Acetylglutamate kinase-like"/>
    <property type="match status" value="1"/>
</dbReference>
<dbReference type="PIRSF" id="PIRSF000726">
    <property type="entry name" value="Asp_kin"/>
    <property type="match status" value="1"/>
</dbReference>
<comment type="catalytic activity">
    <reaction evidence="7 8">
        <text>L-aspartate + ATP = 4-phospho-L-aspartate + ADP</text>
        <dbReference type="Rhea" id="RHEA:23776"/>
        <dbReference type="ChEBI" id="CHEBI:29991"/>
        <dbReference type="ChEBI" id="CHEBI:30616"/>
        <dbReference type="ChEBI" id="CHEBI:57535"/>
        <dbReference type="ChEBI" id="CHEBI:456216"/>
        <dbReference type="EC" id="2.7.2.4"/>
    </reaction>
</comment>
<evidence type="ECO:0000256" key="7">
    <source>
        <dbReference type="ARBA" id="ARBA00047872"/>
    </source>
</evidence>
<protein>
    <recommendedName>
        <fullName evidence="8">Aspartokinase</fullName>
        <ecNumber evidence="8">2.7.2.4</ecNumber>
    </recommendedName>
</protein>
<accession>A0ABW5B7P1</accession>
<dbReference type="EMBL" id="JBHUIV010000011">
    <property type="protein sequence ID" value="MFD2201469.1"/>
    <property type="molecule type" value="Genomic_DNA"/>
</dbReference>
<dbReference type="RefSeq" id="WP_380801398.1">
    <property type="nucleotide sequence ID" value="NZ_JBHUIV010000011.1"/>
</dbReference>
<evidence type="ECO:0000256" key="1">
    <source>
        <dbReference type="ARBA" id="ARBA00004766"/>
    </source>
</evidence>
<organism evidence="11 12">
    <name type="scientific">Shivajiella indica</name>
    <dbReference type="NCBI Taxonomy" id="872115"/>
    <lineage>
        <taxon>Bacteria</taxon>
        <taxon>Pseudomonadati</taxon>
        <taxon>Bacteroidota</taxon>
        <taxon>Cytophagia</taxon>
        <taxon>Cytophagales</taxon>
        <taxon>Cyclobacteriaceae</taxon>
        <taxon>Shivajiella</taxon>
    </lineage>
</organism>
<evidence type="ECO:0000256" key="3">
    <source>
        <dbReference type="ARBA" id="ARBA00022679"/>
    </source>
</evidence>
<dbReference type="InterPro" id="IPR045865">
    <property type="entry name" value="ACT-like_dom_sf"/>
</dbReference>
<dbReference type="Gene3D" id="1.20.120.1320">
    <property type="entry name" value="Aspartokinase, catalytic domain"/>
    <property type="match status" value="1"/>
</dbReference>
<gene>
    <name evidence="11" type="ORF">ACFSKV_07815</name>
</gene>
<evidence type="ECO:0000256" key="2">
    <source>
        <dbReference type="ARBA" id="ARBA00010122"/>
    </source>
</evidence>
<keyword evidence="5 8" id="KW-0418">Kinase</keyword>
<dbReference type="PANTHER" id="PTHR21499:SF59">
    <property type="entry name" value="ASPARTOKINASE"/>
    <property type="match status" value="1"/>
</dbReference>
<proteinExistence type="inferred from homology"/>
<dbReference type="GO" id="GO:0004072">
    <property type="term" value="F:aspartate kinase activity"/>
    <property type="evidence" value="ECO:0007669"/>
    <property type="project" value="UniProtKB-EC"/>
</dbReference>
<keyword evidence="9" id="KW-0028">Amino-acid biosynthesis</keyword>
<evidence type="ECO:0000256" key="9">
    <source>
        <dbReference type="RuleBase" id="RU004249"/>
    </source>
</evidence>
<dbReference type="Proteomes" id="UP001597414">
    <property type="component" value="Unassembled WGS sequence"/>
</dbReference>
<dbReference type="InterPro" id="IPR001341">
    <property type="entry name" value="Asp_kinase"/>
</dbReference>
<dbReference type="Pfam" id="PF00696">
    <property type="entry name" value="AA_kinase"/>
    <property type="match status" value="1"/>
</dbReference>
<dbReference type="InterPro" id="IPR042199">
    <property type="entry name" value="AsparK_Bifunc_asparK/hSer_DH"/>
</dbReference>
<evidence type="ECO:0000313" key="12">
    <source>
        <dbReference type="Proteomes" id="UP001597414"/>
    </source>
</evidence>
<sequence>MSKTFVFKFGGASVKDAASIKNVSKILLNRLRNQTVIVVSAMGKTTNALEDLIDKKIKGEDFSPNSTILKKYHLDICHDLFDPNHSIFSQIENYFLQLLRDLEKPLTKENYDPYYDQVIAYGELISSRILQEYLCQMGIYCIWQDVREIIRTNSDFRFAKVDWETTALKTKKNLRPILDKFPVVTQGFIGRDKKGNTTTLGREGSDFTAAILGSCLKSASVTIWKDVEGVLNADPKRFSNTVKFEELDYKEAAELTYYGASVIHPKTIKPLANLSIPLFVRSFNQPEKSGTIIHKVSTPNTVPCIVVKDEQILVSFKVTDFTFINEGHIHSIYSELEKLKLRVNLLQTSAISVSIVIDKQIYKLENLIEKLGKEFEIRYNDSLQLITVKNHNPILMKDLMQDREILMEQLTRTTFQMVFKP</sequence>
<name>A0ABW5B7P1_9BACT</name>
<reference evidence="12" key="1">
    <citation type="journal article" date="2019" name="Int. J. Syst. Evol. Microbiol.">
        <title>The Global Catalogue of Microorganisms (GCM) 10K type strain sequencing project: providing services to taxonomists for standard genome sequencing and annotation.</title>
        <authorList>
            <consortium name="The Broad Institute Genomics Platform"/>
            <consortium name="The Broad Institute Genome Sequencing Center for Infectious Disease"/>
            <person name="Wu L."/>
            <person name="Ma J."/>
        </authorList>
    </citation>
    <scope>NUCLEOTIDE SEQUENCE [LARGE SCALE GENOMIC DNA]</scope>
    <source>
        <strain evidence="12">KCTC 19812</strain>
    </source>
</reference>
<dbReference type="NCBIfam" id="TIGR00657">
    <property type="entry name" value="asp_kinases"/>
    <property type="match status" value="1"/>
</dbReference>
<evidence type="ECO:0000313" key="11">
    <source>
        <dbReference type="EMBL" id="MFD2201469.1"/>
    </source>
</evidence>
<dbReference type="SUPFAM" id="SSF53633">
    <property type="entry name" value="Carbamate kinase-like"/>
    <property type="match status" value="1"/>
</dbReference>
<comment type="similarity">
    <text evidence="2 8">Belongs to the aspartokinase family.</text>
</comment>
<dbReference type="EC" id="2.7.2.4" evidence="8"/>
<comment type="caution">
    <text evidence="11">The sequence shown here is derived from an EMBL/GenBank/DDBJ whole genome shotgun (WGS) entry which is preliminary data.</text>
</comment>
<evidence type="ECO:0000259" key="10">
    <source>
        <dbReference type="Pfam" id="PF00696"/>
    </source>
</evidence>
<dbReference type="SUPFAM" id="SSF55021">
    <property type="entry name" value="ACT-like"/>
    <property type="match status" value="1"/>
</dbReference>
<evidence type="ECO:0000256" key="5">
    <source>
        <dbReference type="ARBA" id="ARBA00022777"/>
    </source>
</evidence>
<dbReference type="InterPro" id="IPR001048">
    <property type="entry name" value="Asp/Glu/Uridylate_kinase"/>
</dbReference>
<comment type="pathway">
    <text evidence="9">Amino-acid biosynthesis; L-methionine biosynthesis via de novo pathway; L-homoserine from L-aspartate: step 1/3.</text>
</comment>
<keyword evidence="6" id="KW-0067">ATP-binding</keyword>